<proteinExistence type="predicted"/>
<keyword evidence="2 4" id="KW-0560">Oxidoreductase</keyword>
<evidence type="ECO:0000256" key="2">
    <source>
        <dbReference type="ARBA" id="ARBA00023002"/>
    </source>
</evidence>
<dbReference type="InterPro" id="IPR020843">
    <property type="entry name" value="ER"/>
</dbReference>
<name>A0ABU0J5A2_9HYPH</name>
<evidence type="ECO:0000259" key="3">
    <source>
        <dbReference type="SMART" id="SM00829"/>
    </source>
</evidence>
<dbReference type="Gene3D" id="3.90.180.10">
    <property type="entry name" value="Medium-chain alcohol dehydrogenases, catalytic domain"/>
    <property type="match status" value="1"/>
</dbReference>
<evidence type="ECO:0000313" key="4">
    <source>
        <dbReference type="EMBL" id="MDQ0469450.1"/>
    </source>
</evidence>
<dbReference type="NCBIfam" id="NF008024">
    <property type="entry name" value="PRK10754.1"/>
    <property type="match status" value="1"/>
</dbReference>
<dbReference type="Gene3D" id="3.40.50.720">
    <property type="entry name" value="NAD(P)-binding Rossmann-like Domain"/>
    <property type="match status" value="1"/>
</dbReference>
<gene>
    <name evidence="4" type="ORF">QO011_002461</name>
</gene>
<evidence type="ECO:0000256" key="1">
    <source>
        <dbReference type="ARBA" id="ARBA00022857"/>
    </source>
</evidence>
<dbReference type="Pfam" id="PF08240">
    <property type="entry name" value="ADH_N"/>
    <property type="match status" value="1"/>
</dbReference>
<dbReference type="EMBL" id="JAUSVX010000003">
    <property type="protein sequence ID" value="MDQ0469450.1"/>
    <property type="molecule type" value="Genomic_DNA"/>
</dbReference>
<feature type="domain" description="Enoyl reductase (ER)" evidence="3">
    <location>
        <begin position="11"/>
        <end position="322"/>
    </location>
</feature>
<sequence length="324" mass="34063">MAGAIRIHKTGGPEVLSYETVEVPAPGPGEALIRHHACGVNFIDTYYRSGLYSPGPLPFVLGAEGAGEVLAVGEGVTNVLPGDRVAYAGSIGSYAQERLYPAARLVTLPAGIAYEQAAAMMLKGMTAQYLLRRTFRVEKGHTVLVQAAAGGVGLLLCQWAKALGATVIGTVGSEEKAALARANGADHTVLYKSEDWVKRVAELTGGEKCDVVYDGVGRDTYPGSLDCLKPLGYWVSFGNASGPVEPVSPLVLMQKGSLFMTRPTLGTYTAKREDLVATANELFAAVASGAITVPINQRYALKDARKAHEDLEGRATTGASVLIP</sequence>
<dbReference type="RefSeq" id="WP_307272179.1">
    <property type="nucleotide sequence ID" value="NZ_JAUSVX010000003.1"/>
</dbReference>
<reference evidence="4 5" key="1">
    <citation type="submission" date="2023-07" db="EMBL/GenBank/DDBJ databases">
        <title>Genomic Encyclopedia of Type Strains, Phase IV (KMG-IV): sequencing the most valuable type-strain genomes for metagenomic binning, comparative biology and taxonomic classification.</title>
        <authorList>
            <person name="Goeker M."/>
        </authorList>
    </citation>
    <scope>NUCLEOTIDE SEQUENCE [LARGE SCALE GENOMIC DNA]</scope>
    <source>
        <strain evidence="4 5">DSM 19619</strain>
    </source>
</reference>
<keyword evidence="1" id="KW-0521">NADP</keyword>
<dbReference type="Proteomes" id="UP001242480">
    <property type="component" value="Unassembled WGS sequence"/>
</dbReference>
<dbReference type="InterPro" id="IPR011032">
    <property type="entry name" value="GroES-like_sf"/>
</dbReference>
<dbReference type="PANTHER" id="PTHR48106">
    <property type="entry name" value="QUINONE OXIDOREDUCTASE PIG3-RELATED"/>
    <property type="match status" value="1"/>
</dbReference>
<dbReference type="InterPro" id="IPR013149">
    <property type="entry name" value="ADH-like_C"/>
</dbReference>
<evidence type="ECO:0000313" key="5">
    <source>
        <dbReference type="Proteomes" id="UP001242480"/>
    </source>
</evidence>
<dbReference type="SMART" id="SM00829">
    <property type="entry name" value="PKS_ER"/>
    <property type="match status" value="1"/>
</dbReference>
<dbReference type="GO" id="GO:0003960">
    <property type="term" value="F:quinone reductase (NADPH) activity"/>
    <property type="evidence" value="ECO:0007669"/>
    <property type="project" value="UniProtKB-EC"/>
</dbReference>
<organism evidence="4 5">
    <name type="scientific">Labrys wisconsinensis</name>
    <dbReference type="NCBI Taxonomy" id="425677"/>
    <lineage>
        <taxon>Bacteria</taxon>
        <taxon>Pseudomonadati</taxon>
        <taxon>Pseudomonadota</taxon>
        <taxon>Alphaproteobacteria</taxon>
        <taxon>Hyphomicrobiales</taxon>
        <taxon>Xanthobacteraceae</taxon>
        <taxon>Labrys</taxon>
    </lineage>
</organism>
<dbReference type="SUPFAM" id="SSF50129">
    <property type="entry name" value="GroES-like"/>
    <property type="match status" value="1"/>
</dbReference>
<dbReference type="InterPro" id="IPR002364">
    <property type="entry name" value="Quin_OxRdtase/zeta-crystal_CS"/>
</dbReference>
<dbReference type="InterPro" id="IPR013154">
    <property type="entry name" value="ADH-like_N"/>
</dbReference>
<comment type="caution">
    <text evidence="4">The sequence shown here is derived from an EMBL/GenBank/DDBJ whole genome shotgun (WGS) entry which is preliminary data.</text>
</comment>
<dbReference type="InterPro" id="IPR047618">
    <property type="entry name" value="QOR-like"/>
</dbReference>
<accession>A0ABU0J5A2</accession>
<dbReference type="Pfam" id="PF00107">
    <property type="entry name" value="ADH_zinc_N"/>
    <property type="match status" value="1"/>
</dbReference>
<keyword evidence="5" id="KW-1185">Reference proteome</keyword>
<dbReference type="SUPFAM" id="SSF51735">
    <property type="entry name" value="NAD(P)-binding Rossmann-fold domains"/>
    <property type="match status" value="1"/>
</dbReference>
<dbReference type="CDD" id="cd05286">
    <property type="entry name" value="QOR2"/>
    <property type="match status" value="1"/>
</dbReference>
<dbReference type="PROSITE" id="PS01162">
    <property type="entry name" value="QOR_ZETA_CRYSTAL"/>
    <property type="match status" value="1"/>
</dbReference>
<protein>
    <submittedName>
        <fullName evidence="4">NADPH2:quinone reductase</fullName>
        <ecNumber evidence="4">1.6.5.5</ecNumber>
    </submittedName>
</protein>
<dbReference type="PANTHER" id="PTHR48106:SF13">
    <property type="entry name" value="QUINONE OXIDOREDUCTASE-RELATED"/>
    <property type="match status" value="1"/>
</dbReference>
<dbReference type="EC" id="1.6.5.5" evidence="4"/>
<dbReference type="InterPro" id="IPR036291">
    <property type="entry name" value="NAD(P)-bd_dom_sf"/>
</dbReference>